<keyword evidence="2" id="KW-0067">ATP-binding</keyword>
<dbReference type="SUPFAM" id="SSF46689">
    <property type="entry name" value="Homeodomain-like"/>
    <property type="match status" value="1"/>
</dbReference>
<dbReference type="SUPFAM" id="SSF55785">
    <property type="entry name" value="PYP-like sensor domain (PAS domain)"/>
    <property type="match status" value="1"/>
</dbReference>
<evidence type="ECO:0000313" key="7">
    <source>
        <dbReference type="EMBL" id="VIP02014.1"/>
    </source>
</evidence>
<dbReference type="SUPFAM" id="SSF52540">
    <property type="entry name" value="P-loop containing nucleoside triphosphate hydrolases"/>
    <property type="match status" value="1"/>
</dbReference>
<evidence type="ECO:0000256" key="1">
    <source>
        <dbReference type="ARBA" id="ARBA00022741"/>
    </source>
</evidence>
<dbReference type="Pfam" id="PF00989">
    <property type="entry name" value="PAS"/>
    <property type="match status" value="1"/>
</dbReference>
<feature type="domain" description="Sigma-54 factor interaction" evidence="5">
    <location>
        <begin position="160"/>
        <end position="367"/>
    </location>
</feature>
<reference evidence="7" key="1">
    <citation type="submission" date="2019-04" db="EMBL/GenBank/DDBJ databases">
        <authorList>
            <consortium name="Science for Life Laboratories"/>
        </authorList>
    </citation>
    <scope>NUCLEOTIDE SEQUENCE</scope>
    <source>
        <strain evidence="7">MBLW1</strain>
    </source>
</reference>
<dbReference type="GO" id="GO:0005524">
    <property type="term" value="F:ATP binding"/>
    <property type="evidence" value="ECO:0007669"/>
    <property type="project" value="UniProtKB-KW"/>
</dbReference>
<evidence type="ECO:0008006" key="9">
    <source>
        <dbReference type="Google" id="ProtNLM"/>
    </source>
</evidence>
<dbReference type="RefSeq" id="WP_162657234.1">
    <property type="nucleotide sequence ID" value="NZ_LR593887.1"/>
</dbReference>
<evidence type="ECO:0000256" key="4">
    <source>
        <dbReference type="ARBA" id="ARBA00023163"/>
    </source>
</evidence>
<keyword evidence="3" id="KW-0805">Transcription regulation</keyword>
<dbReference type="PROSITE" id="PS50045">
    <property type="entry name" value="SIGMA54_INTERACT_4"/>
    <property type="match status" value="1"/>
</dbReference>
<dbReference type="Pfam" id="PF14532">
    <property type="entry name" value="Sigma54_activ_2"/>
    <property type="match status" value="1"/>
</dbReference>
<dbReference type="Gene3D" id="3.40.50.300">
    <property type="entry name" value="P-loop containing nucleotide triphosphate hydrolases"/>
    <property type="match status" value="1"/>
</dbReference>
<protein>
    <recommendedName>
        <fullName evidence="9">Sigma-54 factor interaction domain-containing protein</fullName>
    </recommendedName>
</protein>
<dbReference type="Gene3D" id="3.30.450.20">
    <property type="entry name" value="PAS domain"/>
    <property type="match status" value="1"/>
</dbReference>
<accession>A0A6C2YKV8</accession>
<dbReference type="PROSITE" id="PS50112">
    <property type="entry name" value="PAS"/>
    <property type="match status" value="1"/>
</dbReference>
<proteinExistence type="predicted"/>
<keyword evidence="1" id="KW-0547">Nucleotide-binding</keyword>
<dbReference type="InterPro" id="IPR027417">
    <property type="entry name" value="P-loop_NTPase"/>
</dbReference>
<dbReference type="EMBL" id="LR593887">
    <property type="protein sequence ID" value="VTS00128.1"/>
    <property type="molecule type" value="Genomic_DNA"/>
</dbReference>
<organism evidence="7">
    <name type="scientific">Tuwongella immobilis</name>
    <dbReference type="NCBI Taxonomy" id="692036"/>
    <lineage>
        <taxon>Bacteria</taxon>
        <taxon>Pseudomonadati</taxon>
        <taxon>Planctomycetota</taxon>
        <taxon>Planctomycetia</taxon>
        <taxon>Gemmatales</taxon>
        <taxon>Gemmataceae</taxon>
        <taxon>Tuwongella</taxon>
    </lineage>
</organism>
<dbReference type="AlphaFoldDB" id="A0A6C2YKV8"/>
<dbReference type="PANTHER" id="PTHR32071">
    <property type="entry name" value="TRANSCRIPTIONAL REGULATORY PROTEIN"/>
    <property type="match status" value="1"/>
</dbReference>
<dbReference type="InterPro" id="IPR002197">
    <property type="entry name" value="HTH_Fis"/>
</dbReference>
<evidence type="ECO:0000313" key="8">
    <source>
        <dbReference type="Proteomes" id="UP000464378"/>
    </source>
</evidence>
<name>A0A6C2YKV8_9BACT</name>
<dbReference type="KEGG" id="tim:GMBLW1_19460"/>
<dbReference type="InterPro" id="IPR009057">
    <property type="entry name" value="Homeodomain-like_sf"/>
</dbReference>
<dbReference type="Proteomes" id="UP000464378">
    <property type="component" value="Chromosome"/>
</dbReference>
<evidence type="ECO:0000259" key="5">
    <source>
        <dbReference type="PROSITE" id="PS50045"/>
    </source>
</evidence>
<feature type="domain" description="PAS" evidence="6">
    <location>
        <begin position="14"/>
        <end position="58"/>
    </location>
</feature>
<dbReference type="InterPro" id="IPR058031">
    <property type="entry name" value="AAA_lid_NorR"/>
</dbReference>
<dbReference type="CDD" id="cd00009">
    <property type="entry name" value="AAA"/>
    <property type="match status" value="1"/>
</dbReference>
<gene>
    <name evidence="7" type="ORF">GMBLW1_19460</name>
</gene>
<dbReference type="InterPro" id="IPR002078">
    <property type="entry name" value="Sigma_54_int"/>
</dbReference>
<dbReference type="Pfam" id="PF02954">
    <property type="entry name" value="HTH_8"/>
    <property type="match status" value="1"/>
</dbReference>
<dbReference type="InParanoid" id="A0A6C2YKV8"/>
<sequence>MAEQSPPSGFPSGSPSRWAAWLQQASEPFFLLNRKRRLRFVNAAMERMLGQASEQLLGINCSGRRTNEPLGHALRVPPEVVQGRVEIVRRALPNARVGPPWWEITFVPLSGNDGLLGILGRVQVIAPPPIPTASGKPRAFSEALMALRLQTAQQFSMDLLRGEGVAMQRLLAQVRLGMQTRTPIWLIGEPGSGKSTTARIIHHQGVTREGTFARIRPATLPNHLVASMLLGLGGLLNNPHLGCLLIDSPEHLSADVQHAILDWADDAPASAPRLILASGQSADLAVQSGGILPEFAARFAVLEISVPPLRSRIDELPRIVRSMLEAIQQTSDTPIPSISQEFNEILKAYSWPGNLRELREALTHAVRAANDPGQKSDGKLDASLLPRGILEVLRFARIPPRTVSNTSQPFLALDPILEQVERRMIILALKKTNGNRAAAAEMLGIWRTRLLRRIDALKIED</sequence>
<keyword evidence="8" id="KW-1185">Reference proteome</keyword>
<dbReference type="GO" id="GO:0006355">
    <property type="term" value="P:regulation of DNA-templated transcription"/>
    <property type="evidence" value="ECO:0007669"/>
    <property type="project" value="InterPro"/>
</dbReference>
<keyword evidence="4" id="KW-0804">Transcription</keyword>
<dbReference type="InterPro" id="IPR000014">
    <property type="entry name" value="PAS"/>
</dbReference>
<dbReference type="Pfam" id="PF25601">
    <property type="entry name" value="AAA_lid_14"/>
    <property type="match status" value="1"/>
</dbReference>
<dbReference type="GO" id="GO:0043565">
    <property type="term" value="F:sequence-specific DNA binding"/>
    <property type="evidence" value="ECO:0007669"/>
    <property type="project" value="InterPro"/>
</dbReference>
<dbReference type="InterPro" id="IPR035965">
    <property type="entry name" value="PAS-like_dom_sf"/>
</dbReference>
<evidence type="ECO:0000256" key="2">
    <source>
        <dbReference type="ARBA" id="ARBA00022840"/>
    </source>
</evidence>
<dbReference type="Gene3D" id="1.10.8.60">
    <property type="match status" value="1"/>
</dbReference>
<dbReference type="EMBL" id="LR586016">
    <property type="protein sequence ID" value="VIP02014.1"/>
    <property type="molecule type" value="Genomic_DNA"/>
</dbReference>
<dbReference type="InterPro" id="IPR013767">
    <property type="entry name" value="PAS_fold"/>
</dbReference>
<dbReference type="PANTHER" id="PTHR32071:SF57">
    <property type="entry name" value="C4-DICARBOXYLATE TRANSPORT TRANSCRIPTIONAL REGULATORY PROTEIN DCTD"/>
    <property type="match status" value="1"/>
</dbReference>
<dbReference type="Gene3D" id="1.10.10.60">
    <property type="entry name" value="Homeodomain-like"/>
    <property type="match status" value="1"/>
</dbReference>
<evidence type="ECO:0000259" key="6">
    <source>
        <dbReference type="PROSITE" id="PS50112"/>
    </source>
</evidence>
<dbReference type="PRINTS" id="PR01590">
    <property type="entry name" value="HTHFIS"/>
</dbReference>
<evidence type="ECO:0000256" key="3">
    <source>
        <dbReference type="ARBA" id="ARBA00023015"/>
    </source>
</evidence>